<dbReference type="Gene3D" id="2.60.120.40">
    <property type="match status" value="1"/>
</dbReference>
<feature type="domain" description="BclA C-terminal" evidence="2">
    <location>
        <begin position="95"/>
        <end position="216"/>
    </location>
</feature>
<dbReference type="InterPro" id="IPR041415">
    <property type="entry name" value="BclA_C"/>
</dbReference>
<evidence type="ECO:0000256" key="1">
    <source>
        <dbReference type="SAM" id="SignalP"/>
    </source>
</evidence>
<keyword evidence="1" id="KW-0732">Signal</keyword>
<dbReference type="AlphaFoldDB" id="A0A1I7EU92"/>
<evidence type="ECO:0000259" key="2">
    <source>
        <dbReference type="Pfam" id="PF18573"/>
    </source>
</evidence>
<feature type="signal peptide" evidence="1">
    <location>
        <begin position="1"/>
        <end position="19"/>
    </location>
</feature>
<evidence type="ECO:0000313" key="3">
    <source>
        <dbReference type="EMBL" id="SFU27458.1"/>
    </source>
</evidence>
<dbReference type="SUPFAM" id="SSF49842">
    <property type="entry name" value="TNF-like"/>
    <property type="match status" value="1"/>
</dbReference>
<dbReference type="InterPro" id="IPR008983">
    <property type="entry name" value="Tumour_necrosis_fac-like_dom"/>
</dbReference>
<dbReference type="OrthoDB" id="1345111at2"/>
<dbReference type="EMBL" id="FPBK01000001">
    <property type="protein sequence ID" value="SFU27458.1"/>
    <property type="molecule type" value="Genomic_DNA"/>
</dbReference>
<dbReference type="Proteomes" id="UP000199138">
    <property type="component" value="Unassembled WGS sequence"/>
</dbReference>
<evidence type="ECO:0000313" key="4">
    <source>
        <dbReference type="Proteomes" id="UP000199138"/>
    </source>
</evidence>
<feature type="chain" id="PRO_5011682580" description="BclA C-terminal domain-containing protein" evidence="1">
    <location>
        <begin position="20"/>
        <end position="217"/>
    </location>
</feature>
<organism evidence="3 4">
    <name type="scientific">Pustulibacterium marinum</name>
    <dbReference type="NCBI Taxonomy" id="1224947"/>
    <lineage>
        <taxon>Bacteria</taxon>
        <taxon>Pseudomonadati</taxon>
        <taxon>Bacteroidota</taxon>
        <taxon>Flavobacteriia</taxon>
        <taxon>Flavobacteriales</taxon>
        <taxon>Flavobacteriaceae</taxon>
        <taxon>Pustulibacterium</taxon>
    </lineage>
</organism>
<dbReference type="Pfam" id="PF18573">
    <property type="entry name" value="BclA_C"/>
    <property type="match status" value="1"/>
</dbReference>
<name>A0A1I7EU92_9FLAO</name>
<dbReference type="RefSeq" id="WP_093021663.1">
    <property type="nucleotide sequence ID" value="NZ_FPBK01000001.1"/>
</dbReference>
<gene>
    <name evidence="3" type="ORF">SAMN05216480_101174</name>
</gene>
<accession>A0A1I7EU92</accession>
<proteinExistence type="predicted"/>
<protein>
    <recommendedName>
        <fullName evidence="2">BclA C-terminal domain-containing protein</fullName>
    </recommendedName>
</protein>
<keyword evidence="4" id="KW-1185">Reference proteome</keyword>
<sequence>MRKIILLIGGFFIASFMNAQVGIKTTDPQATLDVNGDARIVNTPAGSDASAKDSIMVVDGSGFVKKVTAGQVYTQIIDSVRNEINSGKSVVKAKNNGSSISIGLLSWYKIPFNIEDFDTGNEFSTSNYSFTAANSGIFKVRLQIKETLSVGTNAAIFKNGSVYEESSSLLSISGYEIIDTYVQLSAGDTMSFYFWVTLSTSLSFNNPETYVTIEQIY</sequence>
<reference evidence="3 4" key="1">
    <citation type="submission" date="2016-10" db="EMBL/GenBank/DDBJ databases">
        <authorList>
            <person name="de Groot N.N."/>
        </authorList>
    </citation>
    <scope>NUCLEOTIDE SEQUENCE [LARGE SCALE GENOMIC DNA]</scope>
    <source>
        <strain evidence="3 4">CGMCC 1.12333</strain>
    </source>
</reference>